<keyword evidence="5" id="KW-0812">Transmembrane</keyword>
<dbReference type="Pfam" id="PF00535">
    <property type="entry name" value="Glycos_transf_2"/>
    <property type="match status" value="1"/>
</dbReference>
<evidence type="ECO:0000256" key="2">
    <source>
        <dbReference type="ARBA" id="ARBA00022676"/>
    </source>
</evidence>
<evidence type="ECO:0000313" key="8">
    <source>
        <dbReference type="Proteomes" id="UP000617634"/>
    </source>
</evidence>
<evidence type="ECO:0000256" key="1">
    <source>
        <dbReference type="ARBA" id="ARBA00006739"/>
    </source>
</evidence>
<keyword evidence="5" id="KW-1133">Transmembrane helix</keyword>
<dbReference type="InterPro" id="IPR029044">
    <property type="entry name" value="Nucleotide-diphossugar_trans"/>
</dbReference>
<dbReference type="Gene3D" id="3.90.550.10">
    <property type="entry name" value="Spore Coat Polysaccharide Biosynthesis Protein SpsA, Chain A"/>
    <property type="match status" value="1"/>
</dbReference>
<name>A0A931HEM2_9SPHN</name>
<feature type="transmembrane region" description="Helical" evidence="5">
    <location>
        <begin position="334"/>
        <end position="354"/>
    </location>
</feature>
<accession>A0A931HEM2</accession>
<dbReference type="GO" id="GO:0016757">
    <property type="term" value="F:glycosyltransferase activity"/>
    <property type="evidence" value="ECO:0007669"/>
    <property type="project" value="UniProtKB-KW"/>
</dbReference>
<dbReference type="SUPFAM" id="SSF53448">
    <property type="entry name" value="Nucleotide-diphospho-sugar transferases"/>
    <property type="match status" value="1"/>
</dbReference>
<proteinExistence type="inferred from homology"/>
<gene>
    <name evidence="7" type="ORF">I5E68_13520</name>
</gene>
<organism evidence="7 8">
    <name type="scientific">Novosphingobium aureum</name>
    <dbReference type="NCBI Taxonomy" id="2792964"/>
    <lineage>
        <taxon>Bacteria</taxon>
        <taxon>Pseudomonadati</taxon>
        <taxon>Pseudomonadota</taxon>
        <taxon>Alphaproteobacteria</taxon>
        <taxon>Sphingomonadales</taxon>
        <taxon>Sphingomonadaceae</taxon>
        <taxon>Novosphingobium</taxon>
    </lineage>
</organism>
<evidence type="ECO:0000313" key="7">
    <source>
        <dbReference type="EMBL" id="MBH0113961.1"/>
    </source>
</evidence>
<dbReference type="PANTHER" id="PTHR43630:SF1">
    <property type="entry name" value="POLY-BETA-1,6-N-ACETYL-D-GLUCOSAMINE SYNTHASE"/>
    <property type="match status" value="1"/>
</dbReference>
<feature type="region of interest" description="Disordered" evidence="4">
    <location>
        <begin position="395"/>
        <end position="414"/>
    </location>
</feature>
<dbReference type="InterPro" id="IPR001173">
    <property type="entry name" value="Glyco_trans_2-like"/>
</dbReference>
<comment type="similarity">
    <text evidence="1">Belongs to the glycosyltransferase 2 family.</text>
</comment>
<feature type="compositionally biased region" description="Polar residues" evidence="4">
    <location>
        <begin position="400"/>
        <end position="414"/>
    </location>
</feature>
<feature type="transmembrane region" description="Helical" evidence="5">
    <location>
        <begin position="309"/>
        <end position="329"/>
    </location>
</feature>
<protein>
    <submittedName>
        <fullName evidence="7">Glycosyltransferase</fullName>
    </submittedName>
</protein>
<reference evidence="7" key="1">
    <citation type="submission" date="2020-11" db="EMBL/GenBank/DDBJ databases">
        <title>Novosphingobium aureum sp. nov., a marine bacterium isolated from sediment of a salt flat.</title>
        <authorList>
            <person name="Yoo Y."/>
            <person name="Kim J.-J."/>
        </authorList>
    </citation>
    <scope>NUCLEOTIDE SEQUENCE</scope>
    <source>
        <strain evidence="7">YJ-S2-02</strain>
    </source>
</reference>
<keyword evidence="2" id="KW-0328">Glycosyltransferase</keyword>
<dbReference type="Proteomes" id="UP000617634">
    <property type="component" value="Unassembled WGS sequence"/>
</dbReference>
<keyword evidence="5" id="KW-0472">Membrane</keyword>
<comment type="caution">
    <text evidence="7">The sequence shown here is derived from an EMBL/GenBank/DDBJ whole genome shotgun (WGS) entry which is preliminary data.</text>
</comment>
<keyword evidence="3" id="KW-0808">Transferase</keyword>
<evidence type="ECO:0000256" key="3">
    <source>
        <dbReference type="ARBA" id="ARBA00022679"/>
    </source>
</evidence>
<dbReference type="EMBL" id="JADZGI010000002">
    <property type="protein sequence ID" value="MBH0113961.1"/>
    <property type="molecule type" value="Genomic_DNA"/>
</dbReference>
<evidence type="ECO:0000256" key="5">
    <source>
        <dbReference type="SAM" id="Phobius"/>
    </source>
</evidence>
<evidence type="ECO:0000259" key="6">
    <source>
        <dbReference type="Pfam" id="PF00535"/>
    </source>
</evidence>
<keyword evidence="8" id="KW-1185">Reference proteome</keyword>
<feature type="domain" description="Glycosyltransferase 2-like" evidence="6">
    <location>
        <begin position="64"/>
        <end position="225"/>
    </location>
</feature>
<dbReference type="AlphaFoldDB" id="A0A931HEM2"/>
<evidence type="ECO:0000256" key="4">
    <source>
        <dbReference type="SAM" id="MobiDB-lite"/>
    </source>
</evidence>
<sequence>MTWELPMTLGLSLGLATFVLLAMHPFVTYPLSLRILAGLRHAQEDKCQAAPIDLTRELRPKVAICLCAFNEAAVIVDKLESLLLVAETYGPASIHVYSDGSDDKTALLLEQFRDRVDIVISNERLGKTHGMKVLLERSTSDLVMFTDANVTMDNDALLKLARPFADPHCGCSTAKLRYVNRDEGATALAGAIYWSIEEFVKGIESACGFIMGVDGASFLIRRSLYHAPPDDLIDDLYVTLRVLIDGKRVMRADGLVVEERGSTNAKEEYQRKVRIACQAIRVHRALWPQLRQLPGLLVYAYISHRWMKWMLPYFALGAASCLLALFALFTTPAIAAAGAASVAILLVAGAFLSIPGLSMISSSLIALAGVARGVALAYASDRAFTTWMPANSVRAASDAQPRNRSGRSDQSVNS</sequence>
<dbReference type="PANTHER" id="PTHR43630">
    <property type="entry name" value="POLY-BETA-1,6-N-ACETYL-D-GLUCOSAMINE SYNTHASE"/>
    <property type="match status" value="1"/>
</dbReference>
<dbReference type="RefSeq" id="WP_197164944.1">
    <property type="nucleotide sequence ID" value="NZ_JADZGI010000002.1"/>
</dbReference>